<reference evidence="3 4" key="1">
    <citation type="journal article" date="2018" name="Genome Biol. Evol.">
        <title>Multiple Roots of Fruiting Body Formation in Amoebozoa.</title>
        <authorList>
            <person name="Hillmann F."/>
            <person name="Forbes G."/>
            <person name="Novohradska S."/>
            <person name="Ferling I."/>
            <person name="Riege K."/>
            <person name="Groth M."/>
            <person name="Westermann M."/>
            <person name="Marz M."/>
            <person name="Spaller T."/>
            <person name="Winckler T."/>
            <person name="Schaap P."/>
            <person name="Glockner G."/>
        </authorList>
    </citation>
    <scope>NUCLEOTIDE SEQUENCE [LARGE SCALE GENOMIC DNA]</scope>
    <source>
        <strain evidence="3 4">Jena</strain>
    </source>
</reference>
<gene>
    <name evidence="3" type="ORF">PROFUN_09212</name>
</gene>
<name>A0A2P6NHM0_9EUKA</name>
<dbReference type="Gene3D" id="2.60.40.10">
    <property type="entry name" value="Immunoglobulins"/>
    <property type="match status" value="1"/>
</dbReference>
<evidence type="ECO:0000313" key="3">
    <source>
        <dbReference type="EMBL" id="PRP83439.1"/>
    </source>
</evidence>
<sequence length="754" mass="83283">MHFLLLPVKVYTTTATLLFRLSALLSYDIRSCQITSGVSFLPPFGTGSENSLAESSAECYNQTVAGNITQAARMRALLILSLLFVAAHSASFSRQVSASNSSVPIFSRVELSFDLGTSYSNPYDPSKISVNAYFSLAGVNGTSNLPCFYGSFGGKGKWLCRYSPSKVGEYSVTVKATDSAGTASSSIRFTAVASQNLGFIYKSRVDNLHFERSHDGSTYWPLGENMAWGTGSNYLGSYFDWMPKLKQNGCNYIRVWMNLNDFSQENRGSVGDYGSAQGSDTNVDKLVALAESLGFGILWCFNQHPTFSTKVNANWNNSPYNSKNGGPLGKPEDVWTNARGKELFKNRYRYTIARWGYSSAVFAWELWNEQDWIDNYSSHAGEAAQWAKEMYNYFKSTDPFQHIVTTSFALNQNRDEIDRTLDYIQYHSYADGGDRLSIPDFAGWLTTAIPAMTNKYNKPCMVGEFGASYKGPNVSPFQDNAGWTLHNEAWGSLVTGSGGSGFTWWWDNWVSPRNLYYRFKGIGMFMQGQNLGGMYPKSLSASDGNLRALSLTGNDASLVWVQSKKHTWSILKDNGGQLYLQGATVTVPCTSSLSYDVQVWDTVDGYVKSTSSFTCNGNNQKLGLPNFDNNRGDWAFKVYPHGKSNQTLTVAPTYNTRQPTQQPTTASPQPTSGGKGEWEFCSSSSECANHCCSKKFSGDGKYKCTPNTNECLVDQKKGEWEYCSSSAECTNGCCSKAYSGDGKYKCTPGTNKCI</sequence>
<dbReference type="Pfam" id="PF16586">
    <property type="entry name" value="DUF5060"/>
    <property type="match status" value="1"/>
</dbReference>
<keyword evidence="1" id="KW-0732">Signal</keyword>
<comment type="caution">
    <text evidence="3">The sequence shown here is derived from an EMBL/GenBank/DDBJ whole genome shotgun (WGS) entry which is preliminary data.</text>
</comment>
<protein>
    <recommendedName>
        <fullName evidence="2">DUF5060 domain-containing protein</fullName>
    </recommendedName>
</protein>
<keyword evidence="4" id="KW-1185">Reference proteome</keyword>
<evidence type="ECO:0000256" key="1">
    <source>
        <dbReference type="SAM" id="SignalP"/>
    </source>
</evidence>
<feature type="signal peptide" evidence="1">
    <location>
        <begin position="1"/>
        <end position="15"/>
    </location>
</feature>
<dbReference type="AlphaFoldDB" id="A0A2P6NHM0"/>
<organism evidence="3 4">
    <name type="scientific">Planoprotostelium fungivorum</name>
    <dbReference type="NCBI Taxonomy" id="1890364"/>
    <lineage>
        <taxon>Eukaryota</taxon>
        <taxon>Amoebozoa</taxon>
        <taxon>Evosea</taxon>
        <taxon>Variosea</taxon>
        <taxon>Cavosteliida</taxon>
        <taxon>Cavosteliaceae</taxon>
        <taxon>Planoprotostelium</taxon>
    </lineage>
</organism>
<dbReference type="SUPFAM" id="SSF51445">
    <property type="entry name" value="(Trans)glycosidases"/>
    <property type="match status" value="1"/>
</dbReference>
<dbReference type="Proteomes" id="UP000241769">
    <property type="component" value="Unassembled WGS sequence"/>
</dbReference>
<dbReference type="InterPro" id="IPR017853">
    <property type="entry name" value="GH"/>
</dbReference>
<evidence type="ECO:0000313" key="4">
    <source>
        <dbReference type="Proteomes" id="UP000241769"/>
    </source>
</evidence>
<proteinExistence type="predicted"/>
<evidence type="ECO:0000259" key="2">
    <source>
        <dbReference type="Pfam" id="PF16586"/>
    </source>
</evidence>
<dbReference type="OrthoDB" id="10265686at2759"/>
<accession>A0A2P6NHM0</accession>
<feature type="chain" id="PRO_5015114904" description="DUF5060 domain-containing protein" evidence="1">
    <location>
        <begin position="16"/>
        <end position="754"/>
    </location>
</feature>
<feature type="domain" description="DUF5060" evidence="2">
    <location>
        <begin position="103"/>
        <end position="175"/>
    </location>
</feature>
<dbReference type="Gene3D" id="3.20.20.80">
    <property type="entry name" value="Glycosidases"/>
    <property type="match status" value="1"/>
</dbReference>
<dbReference type="InParanoid" id="A0A2P6NHM0"/>
<dbReference type="InterPro" id="IPR013783">
    <property type="entry name" value="Ig-like_fold"/>
</dbReference>
<dbReference type="InterPro" id="IPR032260">
    <property type="entry name" value="DUF5060"/>
</dbReference>
<dbReference type="EMBL" id="MDYQ01000082">
    <property type="protein sequence ID" value="PRP83439.1"/>
    <property type="molecule type" value="Genomic_DNA"/>
</dbReference>